<dbReference type="InterPro" id="IPR036388">
    <property type="entry name" value="WH-like_DNA-bd_sf"/>
</dbReference>
<gene>
    <name evidence="16" type="ORF">EUGRSUZ_I02496</name>
</gene>
<dbReference type="PANTHER" id="PTHR33463:SF203">
    <property type="entry name" value="AAA+ ATPASE DOMAIN-CONTAINING PROTEIN"/>
    <property type="match status" value="1"/>
</dbReference>
<dbReference type="FunFam" id="1.10.472.10:FF:000001">
    <property type="entry name" value="G2/mitotic-specific cyclin"/>
    <property type="match status" value="1"/>
</dbReference>
<feature type="domain" description="Cyclin-like" evidence="14">
    <location>
        <begin position="1104"/>
        <end position="1188"/>
    </location>
</feature>
<dbReference type="EMBL" id="KK198761">
    <property type="protein sequence ID" value="KCW56828.1"/>
    <property type="molecule type" value="Genomic_DNA"/>
</dbReference>
<dbReference type="InParanoid" id="A0A059ASK1"/>
<dbReference type="Gene3D" id="3.40.50.300">
    <property type="entry name" value="P-loop containing nucleotide triphosphate hydrolases"/>
    <property type="match status" value="1"/>
</dbReference>
<dbReference type="GO" id="GO:0010332">
    <property type="term" value="P:response to gamma radiation"/>
    <property type="evidence" value="ECO:0007669"/>
    <property type="project" value="UniProtKB-ARBA"/>
</dbReference>
<dbReference type="GO" id="GO:0006952">
    <property type="term" value="P:defense response"/>
    <property type="evidence" value="ECO:0007669"/>
    <property type="project" value="UniProtKB-KW"/>
</dbReference>
<dbReference type="PRINTS" id="PR00364">
    <property type="entry name" value="DISEASERSIST"/>
</dbReference>
<keyword evidence="7" id="KW-0611">Plant defense</keyword>
<evidence type="ECO:0000256" key="8">
    <source>
        <dbReference type="ARBA" id="ARBA00022840"/>
    </source>
</evidence>
<dbReference type="InterPro" id="IPR050905">
    <property type="entry name" value="Plant_NBS-LRR"/>
</dbReference>
<keyword evidence="10" id="KW-0131">Cell cycle</keyword>
<feature type="domain" description="Cyclin C-terminal" evidence="15">
    <location>
        <begin position="1197"/>
        <end position="1315"/>
    </location>
</feature>
<dbReference type="Pfam" id="PF23247">
    <property type="entry name" value="LRR_RPS2"/>
    <property type="match status" value="1"/>
</dbReference>
<name>A0A059ASK1_EUCGR</name>
<evidence type="ECO:0000256" key="5">
    <source>
        <dbReference type="ARBA" id="ARBA00022737"/>
    </source>
</evidence>
<evidence type="ECO:0000256" key="4">
    <source>
        <dbReference type="ARBA" id="ARBA00022618"/>
    </source>
</evidence>
<dbReference type="InterPro" id="IPR057135">
    <property type="entry name" value="At4g27190-like_LRR"/>
</dbReference>
<dbReference type="GO" id="GO:0005524">
    <property type="term" value="F:ATP binding"/>
    <property type="evidence" value="ECO:0007669"/>
    <property type="project" value="UniProtKB-KW"/>
</dbReference>
<comment type="similarity">
    <text evidence="2">Belongs to the disease resistance NB-LRR family.</text>
</comment>
<feature type="coiled-coil region" evidence="12">
    <location>
        <begin position="33"/>
        <end position="60"/>
    </location>
</feature>
<evidence type="ECO:0000256" key="12">
    <source>
        <dbReference type="SAM" id="Coils"/>
    </source>
</evidence>
<dbReference type="InterPro" id="IPR032675">
    <property type="entry name" value="LRR_dom_sf"/>
</dbReference>
<dbReference type="Gene3D" id="3.80.10.10">
    <property type="entry name" value="Ribonuclease Inhibitor"/>
    <property type="match status" value="2"/>
</dbReference>
<dbReference type="CDD" id="cd20511">
    <property type="entry name" value="CYCLIN_AtCycB-like_rpt2"/>
    <property type="match status" value="1"/>
</dbReference>
<dbReference type="eggNOG" id="KOG0653">
    <property type="taxonomic scope" value="Eukaryota"/>
</dbReference>
<dbReference type="SUPFAM" id="SSF52058">
    <property type="entry name" value="L domain-like"/>
    <property type="match status" value="1"/>
</dbReference>
<evidence type="ECO:0000259" key="14">
    <source>
        <dbReference type="SMART" id="SM00385"/>
    </source>
</evidence>
<dbReference type="Pfam" id="PF00931">
    <property type="entry name" value="NB-ARC"/>
    <property type="match status" value="1"/>
</dbReference>
<dbReference type="InterPro" id="IPR002182">
    <property type="entry name" value="NB-ARC"/>
</dbReference>
<evidence type="ECO:0000256" key="2">
    <source>
        <dbReference type="ARBA" id="ARBA00008894"/>
    </source>
</evidence>
<sequence length="1360" mass="153544">MEIVISVAAKIAEYTVAPVLQKVKYVFSYQSNIHELKVEHKRLVEKREGVQLQVDEAERNLHKVAPAVASWLERVDMINKDVTGFFEDEVTVDLKCCKGWCPDLKTCYLLSQGAKEKSAAVTKLERDGNFDEVAYPAPPQKLGRTFAYGSKDLESRTRIMNEIVDAIREEEITIVGVYGMGGVGKTTMMKEVIKTVEKRNLFDEVVMAVVSQNPNITKIQDEMADRLCLNLDNRGEFGRAGRLRARLLERKSTLVVLDDLWGELDLEAIGIPAGIYCKILLTSRSKDVCKKMRSRGIFQISVLLDTESWDLFREMAGDAVDSLDLHDIAREVLGECGGLPLAIATIGKALGHKEKHIWEDVLEQLRKSTISSFTEMQESVFSRVELSYKYLSSEEAKSCLLLCCLFPEDFDIPITYLVSYGRSLRFYKGVDTLIKTRNRVLALVDKLISSCLLLESNRNDCVKMHDIVRATAISVASREKAFLVSCDSDMGQWPEEDTGQDWQAISLLFDQLPNHTCEWNYPKLKLLQMACINTSQTLPDNLFRGTKELKVLTLLGLSIQQAPSSLQFLLNLQTLRLEFCQLRDMSVIGTLKTLENLSLVGSELEELPEEIKLLKKLRSLDLRGCKGLRRIPPCVLSNLSLLEELYIGYSFDSWREYGSGRESNANLSELTALHSLRDLVIWIREPEILPKGLLSNKLMRFAIQLGHSPTCESSKTKGLRRKGTEQPLTVRFPSSWHAWRPKSNVLTMEIDGEDLLTKNINVLLEKCEILDLDVRGLTNISYELDKAGFVRLKSLLIAGCGLEYVINPTEWKSNAPFPLLEWLTIRDMWSLKEICPYEKAVDLPETSQLPKNIRRHPFLGNLKVLEVCRCNKLTYVFSPSVAKGLVQLEELIVVGCEMLEEIISIQGRHDVVTAIEIKFPRLNYLELRGLSGLVAFCKAPNEAEFPNSNSFETEGTSKTSHEPILDKKAVYSFEFPSLIEVIIKACPKMVRFSYGQVRTPFLWVVINDEEKPLTEDLDGTIQHVFEASKTEALPSKPIEEGVAHGTTVGKFDIDAGDAKDILAAVEYVEDIYKSYKLVESESRPHDYMDSQPDLNKTEREILVDQLILLHDTRKLMPKTLYLTINILDRFLSVETVPGKKFRLVGMAAIHIACLHEESSPLRVLDLVSLGGDDCTRDDFNVMERNILLKLIYKITVPTPYVFLNRFIKASDSDKKLEHTAFYLAELGLMDYTFSVAYLPSMSAAASVYTARYLLGECPLWTEALQFHTNYSESQLRDCFEILLSKYSNAGEDELKAVYEKYSEAERGSVALVLPKETSVCGNLSTVEPPQNSEILLPKGDDNTSAEEGKVADYGNEIRMG</sequence>
<dbReference type="InterPro" id="IPR042197">
    <property type="entry name" value="Apaf_helical"/>
</dbReference>
<dbReference type="Pfam" id="PF02984">
    <property type="entry name" value="Cyclin_C"/>
    <property type="match status" value="1"/>
</dbReference>
<dbReference type="SMART" id="SM01332">
    <property type="entry name" value="Cyclin_C"/>
    <property type="match status" value="1"/>
</dbReference>
<accession>A0A059ASK1</accession>
<keyword evidence="5" id="KW-0677">Repeat</keyword>
<evidence type="ECO:0000256" key="7">
    <source>
        <dbReference type="ARBA" id="ARBA00022821"/>
    </source>
</evidence>
<evidence type="ECO:0000256" key="1">
    <source>
        <dbReference type="ARBA" id="ARBA00006955"/>
    </source>
</evidence>
<evidence type="ECO:0008006" key="17">
    <source>
        <dbReference type="Google" id="ProtNLM"/>
    </source>
</evidence>
<evidence type="ECO:0000256" key="3">
    <source>
        <dbReference type="ARBA" id="ARBA00022614"/>
    </source>
</evidence>
<feature type="domain" description="Cyclin-like" evidence="14">
    <location>
        <begin position="1201"/>
        <end position="1284"/>
    </location>
</feature>
<dbReference type="Pfam" id="PF00134">
    <property type="entry name" value="Cyclin_N"/>
    <property type="match status" value="1"/>
</dbReference>
<organism evidence="16">
    <name type="scientific">Eucalyptus grandis</name>
    <name type="common">Flooded gum</name>
    <dbReference type="NCBI Taxonomy" id="71139"/>
    <lineage>
        <taxon>Eukaryota</taxon>
        <taxon>Viridiplantae</taxon>
        <taxon>Streptophyta</taxon>
        <taxon>Embryophyta</taxon>
        <taxon>Tracheophyta</taxon>
        <taxon>Spermatophyta</taxon>
        <taxon>Magnoliopsida</taxon>
        <taxon>eudicotyledons</taxon>
        <taxon>Gunneridae</taxon>
        <taxon>Pentapetalae</taxon>
        <taxon>rosids</taxon>
        <taxon>malvids</taxon>
        <taxon>Myrtales</taxon>
        <taxon>Myrtaceae</taxon>
        <taxon>Myrtoideae</taxon>
        <taxon>Eucalypteae</taxon>
        <taxon>Eucalyptus</taxon>
    </lineage>
</organism>
<dbReference type="InterPro" id="IPR036915">
    <property type="entry name" value="Cyclin-like_sf"/>
</dbReference>
<dbReference type="SMART" id="SM00385">
    <property type="entry name" value="CYCLIN"/>
    <property type="match status" value="2"/>
</dbReference>
<dbReference type="SUPFAM" id="SSF52540">
    <property type="entry name" value="P-loop containing nucleoside triphosphate hydrolases"/>
    <property type="match status" value="1"/>
</dbReference>
<feature type="compositionally biased region" description="Basic and acidic residues" evidence="13">
    <location>
        <begin position="1338"/>
        <end position="1350"/>
    </location>
</feature>
<evidence type="ECO:0000256" key="11">
    <source>
        <dbReference type="RuleBase" id="RU000383"/>
    </source>
</evidence>
<dbReference type="Gramene" id="KCW56828">
    <property type="protein sequence ID" value="KCW56828"/>
    <property type="gene ID" value="EUGRSUZ_I02496"/>
</dbReference>
<evidence type="ECO:0000256" key="6">
    <source>
        <dbReference type="ARBA" id="ARBA00022741"/>
    </source>
</evidence>
<dbReference type="InterPro" id="IPR006671">
    <property type="entry name" value="Cyclin_N"/>
</dbReference>
<evidence type="ECO:0000259" key="15">
    <source>
        <dbReference type="SMART" id="SM01332"/>
    </source>
</evidence>
<dbReference type="InterPro" id="IPR004367">
    <property type="entry name" value="Cyclin_C-dom"/>
</dbReference>
<dbReference type="FunFam" id="1.10.472.10:FF:000032">
    <property type="entry name" value="G2/mitotic-specific cyclin-1"/>
    <property type="match status" value="1"/>
</dbReference>
<comment type="similarity">
    <text evidence="1">Belongs to the cyclin family. Cyclin AB subfamily.</text>
</comment>
<feature type="region of interest" description="Disordered" evidence="13">
    <location>
        <begin position="1330"/>
        <end position="1360"/>
    </location>
</feature>
<keyword evidence="8" id="KW-0067">ATP-binding</keyword>
<reference evidence="16" key="1">
    <citation type="submission" date="2013-07" db="EMBL/GenBank/DDBJ databases">
        <title>The genome of Eucalyptus grandis.</title>
        <authorList>
            <person name="Schmutz J."/>
            <person name="Hayes R."/>
            <person name="Myburg A."/>
            <person name="Tuskan G."/>
            <person name="Grattapaglia D."/>
            <person name="Rokhsar D.S."/>
        </authorList>
    </citation>
    <scope>NUCLEOTIDE SEQUENCE</scope>
    <source>
        <tissue evidence="16">Leaf extractions</tissue>
    </source>
</reference>
<dbReference type="OMA" id="ILECHEM"/>
<keyword evidence="12" id="KW-0175">Coiled coil</keyword>
<keyword evidence="4" id="KW-0132">Cell division</keyword>
<evidence type="ECO:0000256" key="13">
    <source>
        <dbReference type="SAM" id="MobiDB-lite"/>
    </source>
</evidence>
<evidence type="ECO:0000313" key="16">
    <source>
        <dbReference type="EMBL" id="KCW56828.1"/>
    </source>
</evidence>
<dbReference type="InterPro" id="IPR027417">
    <property type="entry name" value="P-loop_NTPase"/>
</dbReference>
<dbReference type="Gene3D" id="1.10.8.430">
    <property type="entry name" value="Helical domain of apoptotic protease-activating factors"/>
    <property type="match status" value="1"/>
</dbReference>
<keyword evidence="6" id="KW-0547">Nucleotide-binding</keyword>
<dbReference type="InterPro" id="IPR013763">
    <property type="entry name" value="Cyclin-like_dom"/>
</dbReference>
<dbReference type="SUPFAM" id="SSF47954">
    <property type="entry name" value="Cyclin-like"/>
    <property type="match status" value="2"/>
</dbReference>
<dbReference type="Gene3D" id="1.10.472.10">
    <property type="entry name" value="Cyclin-like"/>
    <property type="match status" value="2"/>
</dbReference>
<protein>
    <recommendedName>
        <fullName evidence="17">NB-ARC domain-containing protein</fullName>
    </recommendedName>
</protein>
<proteinExistence type="inferred from homology"/>
<dbReference type="GO" id="GO:0043531">
    <property type="term" value="F:ADP binding"/>
    <property type="evidence" value="ECO:0007669"/>
    <property type="project" value="InterPro"/>
</dbReference>
<dbReference type="GO" id="GO:0051301">
    <property type="term" value="P:cell division"/>
    <property type="evidence" value="ECO:0007669"/>
    <property type="project" value="UniProtKB-KW"/>
</dbReference>
<dbReference type="FunFam" id="3.40.50.300:FF:001091">
    <property type="entry name" value="Probable disease resistance protein At1g61300"/>
    <property type="match status" value="1"/>
</dbReference>
<dbReference type="Gene3D" id="1.10.10.10">
    <property type="entry name" value="Winged helix-like DNA-binding domain superfamily/Winged helix DNA-binding domain"/>
    <property type="match status" value="1"/>
</dbReference>
<keyword evidence="3" id="KW-0433">Leucine-rich repeat</keyword>
<dbReference type="eggNOG" id="KOG4658">
    <property type="taxonomic scope" value="Eukaryota"/>
</dbReference>
<evidence type="ECO:0000256" key="9">
    <source>
        <dbReference type="ARBA" id="ARBA00023127"/>
    </source>
</evidence>
<evidence type="ECO:0000256" key="10">
    <source>
        <dbReference type="ARBA" id="ARBA00023306"/>
    </source>
</evidence>
<dbReference type="PANTHER" id="PTHR33463">
    <property type="entry name" value="NB-ARC DOMAIN-CONTAINING PROTEIN-RELATED"/>
    <property type="match status" value="1"/>
</dbReference>
<keyword evidence="9 11" id="KW-0195">Cyclin</keyword>